<proteinExistence type="predicted"/>
<comment type="caution">
    <text evidence="1">The sequence shown here is derived from an EMBL/GenBank/DDBJ whole genome shotgun (WGS) entry which is preliminary data.</text>
</comment>
<dbReference type="Gene3D" id="3.90.1720.10">
    <property type="entry name" value="endopeptidase domain like (from Nostoc punctiforme)"/>
    <property type="match status" value="1"/>
</dbReference>
<keyword evidence="2" id="KW-1185">Reference proteome</keyword>
<dbReference type="EMBL" id="JAHVHP010000001">
    <property type="protein sequence ID" value="MBY5950114.1"/>
    <property type="molecule type" value="Genomic_DNA"/>
</dbReference>
<accession>A0ABS7N1B8</accession>
<evidence type="ECO:0000313" key="2">
    <source>
        <dbReference type="Proteomes" id="UP000766609"/>
    </source>
</evidence>
<dbReference type="Pfam" id="PF05708">
    <property type="entry name" value="Peptidase_C92"/>
    <property type="match status" value="1"/>
</dbReference>
<dbReference type="InterPro" id="IPR038765">
    <property type="entry name" value="Papain-like_cys_pep_sf"/>
</dbReference>
<reference evidence="1 2" key="1">
    <citation type="submission" date="2021-06" db="EMBL/GenBank/DDBJ databases">
        <title>44 bacteria genomes isolated from Dapeng, Shenzhen.</title>
        <authorList>
            <person name="Zheng W."/>
            <person name="Yu S."/>
            <person name="Huang Y."/>
        </authorList>
    </citation>
    <scope>NUCLEOTIDE SEQUENCE [LARGE SCALE GENOMIC DNA]</scope>
    <source>
        <strain evidence="1 2">DP5N14-6</strain>
    </source>
</reference>
<gene>
    <name evidence="1" type="ORF">KUV23_03955</name>
</gene>
<sequence>MPAFRLLVSFYLCLLLLFPRTGISQECLNYRNLCIQTGDLIFVGAKTEQLSGAINRVTQLDSNVSFDHVGILEIVGSQVYILHASTEKGSVSEPLDSLVARTQMNDKKLVLYRLQAELQAAIPQAITTAKSLLGKPYNWSYVLNDSSLYCSDLVERAFQHAEVFSLEPMTFINPKSGKTDAYWLEFYEKLGIPVPEGKLGCNPNGLAANDNLQLIGELSR</sequence>
<protein>
    <recommendedName>
        <fullName evidence="3">Permuted papain-like amidase enzyme, YaeF/YiiX, C92 family</fullName>
    </recommendedName>
</protein>
<evidence type="ECO:0000313" key="1">
    <source>
        <dbReference type="EMBL" id="MBY5950114.1"/>
    </source>
</evidence>
<dbReference type="RefSeq" id="WP_222583161.1">
    <property type="nucleotide sequence ID" value="NZ_JAHVHP010000001.1"/>
</dbReference>
<evidence type="ECO:0008006" key="3">
    <source>
        <dbReference type="Google" id="ProtNLM"/>
    </source>
</evidence>
<name>A0ABS7N1B8_9BACT</name>
<dbReference type="SUPFAM" id="SSF54001">
    <property type="entry name" value="Cysteine proteinases"/>
    <property type="match status" value="1"/>
</dbReference>
<dbReference type="InterPro" id="IPR024453">
    <property type="entry name" value="Peptidase_C92"/>
</dbReference>
<dbReference type="Proteomes" id="UP000766609">
    <property type="component" value="Unassembled WGS sequence"/>
</dbReference>
<organism evidence="1 2">
    <name type="scientific">Algoriphagus marincola</name>
    <dbReference type="NCBI Taxonomy" id="264027"/>
    <lineage>
        <taxon>Bacteria</taxon>
        <taxon>Pseudomonadati</taxon>
        <taxon>Bacteroidota</taxon>
        <taxon>Cytophagia</taxon>
        <taxon>Cytophagales</taxon>
        <taxon>Cyclobacteriaceae</taxon>
        <taxon>Algoriphagus</taxon>
    </lineage>
</organism>